<gene>
    <name evidence="1" type="ORF">AB204_06800</name>
</gene>
<comment type="caution">
    <text evidence="1">The sequence shown here is derived from an EMBL/GenBank/DDBJ whole genome shotgun (WGS) entry which is preliminary data.</text>
</comment>
<dbReference type="Proteomes" id="UP000036277">
    <property type="component" value="Unassembled WGS sequence"/>
</dbReference>
<dbReference type="EMBL" id="LFCV01000035">
    <property type="protein sequence ID" value="KMJ45892.1"/>
    <property type="molecule type" value="Genomic_DNA"/>
</dbReference>
<sequence>MKERKAEIKVIINGKEENAKLSLISTEKRECFLQISISNIYQGEFSGRDFFDCFANLRKELRDVIFLCKGAKLNVYPSGMARDMAMGLAAYEYTLGKEVGRENLVGTFDFEDQDVEVSPHKQKEYFYQWIESVRKNR</sequence>
<keyword evidence="2" id="KW-1185">Reference proteome</keyword>
<accession>A0A0J5FVC9</accession>
<dbReference type="PATRIC" id="fig|880157.4.peg.1431"/>
<organism evidence="1 2">
    <name type="scientific">Xenorhabdus khoisanae</name>
    <dbReference type="NCBI Taxonomy" id="880157"/>
    <lineage>
        <taxon>Bacteria</taxon>
        <taxon>Pseudomonadati</taxon>
        <taxon>Pseudomonadota</taxon>
        <taxon>Gammaproteobacteria</taxon>
        <taxon>Enterobacterales</taxon>
        <taxon>Morganellaceae</taxon>
        <taxon>Xenorhabdus</taxon>
    </lineage>
</organism>
<evidence type="ECO:0000313" key="2">
    <source>
        <dbReference type="Proteomes" id="UP000036277"/>
    </source>
</evidence>
<name>A0A0J5FVC9_9GAMM</name>
<reference evidence="1 2" key="1">
    <citation type="submission" date="2015-06" db="EMBL/GenBank/DDBJ databases">
        <title>Draft Whole-Genome Sequence of the Entomopathogenic Bacterium Xenorhabdus khoisanae.</title>
        <authorList>
            <person name="Naidoo S."/>
            <person name="Featherston J."/>
            <person name="Gray V.M."/>
        </authorList>
    </citation>
    <scope>NUCLEOTIDE SEQUENCE [LARGE SCALE GENOMIC DNA]</scope>
    <source>
        <strain evidence="1 2">MCB</strain>
    </source>
</reference>
<dbReference type="RefSeq" id="WP_047962618.1">
    <property type="nucleotide sequence ID" value="NZ_CAWMBG010000035.1"/>
</dbReference>
<dbReference type="AlphaFoldDB" id="A0A0J5FVC9"/>
<protein>
    <submittedName>
        <fullName evidence="1">Uncharacterized protein</fullName>
    </submittedName>
</protein>
<evidence type="ECO:0000313" key="1">
    <source>
        <dbReference type="EMBL" id="KMJ45892.1"/>
    </source>
</evidence>
<dbReference type="OrthoDB" id="775526at2"/>
<proteinExistence type="predicted"/>